<organism evidence="1 2">
    <name type="scientific">Chlamydia muridarum</name>
    <dbReference type="NCBI Taxonomy" id="83560"/>
    <lineage>
        <taxon>Bacteria</taxon>
        <taxon>Pseudomonadati</taxon>
        <taxon>Chlamydiota</taxon>
        <taxon>Chlamydiia</taxon>
        <taxon>Chlamydiales</taxon>
        <taxon>Chlamydiaceae</taxon>
        <taxon>Chlamydia/Chlamydophila group</taxon>
        <taxon>Chlamydia</taxon>
    </lineage>
</organism>
<protein>
    <submittedName>
        <fullName evidence="1">Uncharacterized protein</fullName>
    </submittedName>
</protein>
<proteinExistence type="predicted"/>
<dbReference type="PATRIC" id="fig|83560.10.peg.28"/>
<evidence type="ECO:0000313" key="1">
    <source>
        <dbReference type="EMBL" id="AJR10133.1"/>
    </source>
</evidence>
<gene>
    <name evidence="1" type="ORF">BD36_00150</name>
</gene>
<dbReference type="AlphaFoldDB" id="A0A069ZXR2"/>
<sequence length="105" mass="12548">MDILHFLAVPLDEEEMQKLANCCEKFQFDAEKYLIPIRYKQSVYLAKPIRSFPMTIETWELHVRHVMSMLRQQFSFLLNRDPILLVCESKLVMSERVLNDFVKIP</sequence>
<name>A0A069ZXR2_CHLMR</name>
<reference evidence="1 2" key="1">
    <citation type="submission" date="2014-02" db="EMBL/GenBank/DDBJ databases">
        <authorList>
            <person name="Chen C."/>
            <person name="Conrad T.A."/>
            <person name="Zhou Z."/>
            <person name="Lai Z."/>
            <person name="Zhong G."/>
        </authorList>
    </citation>
    <scope>NUCLEOTIDE SEQUENCE [LARGE SCALE GENOMIC DNA]</scope>
    <source>
        <strain evidence="1 2">Nigg3-28</strain>
    </source>
</reference>
<dbReference type="Proteomes" id="UP000260363">
    <property type="component" value="Chromosome"/>
</dbReference>
<dbReference type="STRING" id="83560.NC80_00140"/>
<evidence type="ECO:0000313" key="2">
    <source>
        <dbReference type="Proteomes" id="UP000260363"/>
    </source>
</evidence>
<dbReference type="KEGG" id="cmx:DNC_00145"/>
<dbReference type="RefSeq" id="WP_010229165.1">
    <property type="nucleotide sequence ID" value="NZ_CP007217.1"/>
</dbReference>
<accession>A0A069ZXR2</accession>
<dbReference type="KEGG" id="cmg:NC81_00145"/>
<dbReference type="EMBL" id="CP007217">
    <property type="protein sequence ID" value="AJR10133.1"/>
    <property type="molecule type" value="Genomic_DNA"/>
</dbReference>
<dbReference type="KEGG" id="cmm:NC80_00140"/>
<dbReference type="OMA" id="WAPFINS"/>
<dbReference type="GeneID" id="1245553"/>